<feature type="domain" description="Integrase catalytic" evidence="2">
    <location>
        <begin position="148"/>
        <end position="323"/>
    </location>
</feature>
<sequence>MINLNKKQDVILKYIREGKSQRQISKETGICRETIRKYIKDYEDKLVNVTENLGEVGKANIIDDITSKPKYSSSSRSKRALTDDVIERISQFLKENEQKRLTGLSKQQKKKIDMYESLIDEGFNVSYPSVVNAVNSIERKKREAYIRQEYSPGDVVEFDFGVVKLKMSDGCIKEFQMAVFTAAYSNYRGARLFPKQNTGCFLEAHAAFFKQIKGNHRTVVYDNTRVAVGKFVGHTEKEPTEALLKLSIYYKFRFRFCNAYSGNEKGHVERSVELIRRKAFSGECIFTSLNEANAHLDEMLNKLNSRTLSNSNKSPFELLEEEREYLLPNMPLYETATLADLRVNKYSTIMVDSRYYSVPDDYVGTMVRCKVYTTKILVFYNEVEIARHDKVYGLNLWNIDIMHYAKTLFRKPKALVNSTAFKQMDSILKEIYSKYFNNNERDFVKLIELVGAYGLTAINNAIKNLQKVCPTNISIDKIEFICARKDDPKIIYLEDHTDEIINNSVNMLNEFNNLLNI</sequence>
<evidence type="ECO:0000259" key="2">
    <source>
        <dbReference type="PROSITE" id="PS50994"/>
    </source>
</evidence>
<proteinExistence type="inferred from homology"/>
<evidence type="ECO:0000313" key="3">
    <source>
        <dbReference type="EMBL" id="OOM74495.1"/>
    </source>
</evidence>
<dbReference type="AlphaFoldDB" id="A0A1S8TAP0"/>
<dbReference type="STRING" id="29367.CLPUN_38430"/>
<name>A0A1S8TAP0_9CLOT</name>
<evidence type="ECO:0000256" key="1">
    <source>
        <dbReference type="ARBA" id="ARBA00009277"/>
    </source>
</evidence>
<dbReference type="InterPro" id="IPR001584">
    <property type="entry name" value="Integrase_cat-core"/>
</dbReference>
<dbReference type="GO" id="GO:0015074">
    <property type="term" value="P:DNA integration"/>
    <property type="evidence" value="ECO:0007669"/>
    <property type="project" value="InterPro"/>
</dbReference>
<dbReference type="SUPFAM" id="SSF53098">
    <property type="entry name" value="Ribonuclease H-like"/>
    <property type="match status" value="1"/>
</dbReference>
<dbReference type="RefSeq" id="WP_077848835.1">
    <property type="nucleotide sequence ID" value="NZ_LZZM01000198.1"/>
</dbReference>
<dbReference type="OrthoDB" id="3193769at2"/>
<keyword evidence="4" id="KW-1185">Reference proteome</keyword>
<organism evidence="3 4">
    <name type="scientific">Clostridium puniceum</name>
    <dbReference type="NCBI Taxonomy" id="29367"/>
    <lineage>
        <taxon>Bacteria</taxon>
        <taxon>Bacillati</taxon>
        <taxon>Bacillota</taxon>
        <taxon>Clostridia</taxon>
        <taxon>Eubacteriales</taxon>
        <taxon>Clostridiaceae</taxon>
        <taxon>Clostridium</taxon>
    </lineage>
</organism>
<protein>
    <submittedName>
        <fullName evidence="3">Integrase core domain protein</fullName>
    </submittedName>
</protein>
<gene>
    <name evidence="3" type="ORF">CLPUN_38430</name>
</gene>
<dbReference type="InterPro" id="IPR036397">
    <property type="entry name" value="RNaseH_sf"/>
</dbReference>
<comment type="caution">
    <text evidence="3">The sequence shown here is derived from an EMBL/GenBank/DDBJ whole genome shotgun (WGS) entry which is preliminary data.</text>
</comment>
<dbReference type="InterPro" id="IPR012337">
    <property type="entry name" value="RNaseH-like_sf"/>
</dbReference>
<dbReference type="Gene3D" id="3.30.420.10">
    <property type="entry name" value="Ribonuclease H-like superfamily/Ribonuclease H"/>
    <property type="match status" value="1"/>
</dbReference>
<accession>A0A1S8TAP0</accession>
<dbReference type="EMBL" id="LZZM01000198">
    <property type="protein sequence ID" value="OOM74495.1"/>
    <property type="molecule type" value="Genomic_DNA"/>
</dbReference>
<dbReference type="GO" id="GO:0003676">
    <property type="term" value="F:nucleic acid binding"/>
    <property type="evidence" value="ECO:0007669"/>
    <property type="project" value="InterPro"/>
</dbReference>
<comment type="similarity">
    <text evidence="1">Belongs to the transposase IS21/IS408/IS1162 family.</text>
</comment>
<dbReference type="Pfam" id="PF22483">
    <property type="entry name" value="Mu-transpos_C_2"/>
    <property type="match status" value="1"/>
</dbReference>
<dbReference type="PROSITE" id="PS50994">
    <property type="entry name" value="INTEGRASE"/>
    <property type="match status" value="1"/>
</dbReference>
<dbReference type="InterPro" id="IPR054353">
    <property type="entry name" value="IstA-like_C"/>
</dbReference>
<dbReference type="Proteomes" id="UP000190890">
    <property type="component" value="Unassembled WGS sequence"/>
</dbReference>
<dbReference type="PANTHER" id="PTHR35004">
    <property type="entry name" value="TRANSPOSASE RV3428C-RELATED"/>
    <property type="match status" value="1"/>
</dbReference>
<reference evidence="3 4" key="1">
    <citation type="submission" date="2016-05" db="EMBL/GenBank/DDBJ databases">
        <title>Microbial solvent formation.</title>
        <authorList>
            <person name="Poehlein A."/>
            <person name="Montoya Solano J.D."/>
            <person name="Flitsch S."/>
            <person name="Krabben P."/>
            <person name="Duerre P."/>
            <person name="Daniel R."/>
        </authorList>
    </citation>
    <scope>NUCLEOTIDE SEQUENCE [LARGE SCALE GENOMIC DNA]</scope>
    <source>
        <strain evidence="3 4">DSM 2619</strain>
    </source>
</reference>
<dbReference type="NCBIfam" id="NF033546">
    <property type="entry name" value="transpos_IS21"/>
    <property type="match status" value="1"/>
</dbReference>
<evidence type="ECO:0000313" key="4">
    <source>
        <dbReference type="Proteomes" id="UP000190890"/>
    </source>
</evidence>